<keyword evidence="3" id="KW-1185">Reference proteome</keyword>
<proteinExistence type="predicted"/>
<dbReference type="PANTHER" id="PTHR43792">
    <property type="entry name" value="GNAT FAMILY, PUTATIVE (AFU_ORTHOLOGUE AFUA_3G00765)-RELATED-RELATED"/>
    <property type="match status" value="1"/>
</dbReference>
<dbReference type="AlphaFoldDB" id="A0A418KJS0"/>
<evidence type="ECO:0000259" key="1">
    <source>
        <dbReference type="PROSITE" id="PS51186"/>
    </source>
</evidence>
<dbReference type="RefSeq" id="WP_119662347.1">
    <property type="nucleotide sequence ID" value="NZ_QUAL01000344.1"/>
</dbReference>
<dbReference type="PROSITE" id="PS51186">
    <property type="entry name" value="GNAT"/>
    <property type="match status" value="1"/>
</dbReference>
<dbReference type="SUPFAM" id="SSF55729">
    <property type="entry name" value="Acyl-CoA N-acyltransferases (Nat)"/>
    <property type="match status" value="1"/>
</dbReference>
<comment type="caution">
    <text evidence="2">The sequence shown here is derived from an EMBL/GenBank/DDBJ whole genome shotgun (WGS) entry which is preliminary data.</text>
</comment>
<dbReference type="Pfam" id="PF13302">
    <property type="entry name" value="Acetyltransf_3"/>
    <property type="match status" value="1"/>
</dbReference>
<dbReference type="InterPro" id="IPR000182">
    <property type="entry name" value="GNAT_dom"/>
</dbReference>
<name>A0A418KJS0_9ACTN</name>
<sequence length="172" mass="19347">MPTTPPITLTTDRLVLRPLEPRDADAFAAMNADPAVMEHFTTGPLDREASDRMLATLRADHLRHGFGLSAVERKADGAMLGFTGIHYHRYYPDDVEIGWRLAAHAWGQGYATEAATAWLEHAFTQLRLPRLISITVPENLRSIAVMRRLGFTLWEKARHEDLDLVVYARDAA</sequence>
<reference evidence="2 3" key="1">
    <citation type="submission" date="2018-09" db="EMBL/GenBank/DDBJ databases">
        <title>Isolation, diversity and antifungal activity of actinobacteria from wheat.</title>
        <authorList>
            <person name="Han C."/>
        </authorList>
    </citation>
    <scope>NUCLEOTIDE SEQUENCE [LARGE SCALE GENOMIC DNA]</scope>
    <source>
        <strain evidence="2 3">NEAU-YY265</strain>
    </source>
</reference>
<gene>
    <name evidence="2" type="ORF">DY240_24575</name>
</gene>
<dbReference type="EMBL" id="QUAL01000344">
    <property type="protein sequence ID" value="RIQ14482.1"/>
    <property type="molecule type" value="Genomic_DNA"/>
</dbReference>
<evidence type="ECO:0000313" key="3">
    <source>
        <dbReference type="Proteomes" id="UP000284057"/>
    </source>
</evidence>
<keyword evidence="2" id="KW-0808">Transferase</keyword>
<dbReference type="PANTHER" id="PTHR43792:SF1">
    <property type="entry name" value="N-ACETYLTRANSFERASE DOMAIN-CONTAINING PROTEIN"/>
    <property type="match status" value="1"/>
</dbReference>
<dbReference type="OrthoDB" id="3533156at2"/>
<dbReference type="InterPro" id="IPR016181">
    <property type="entry name" value="Acyl_CoA_acyltransferase"/>
</dbReference>
<evidence type="ECO:0000313" key="2">
    <source>
        <dbReference type="EMBL" id="RIQ14482.1"/>
    </source>
</evidence>
<dbReference type="Proteomes" id="UP000284057">
    <property type="component" value="Unassembled WGS sequence"/>
</dbReference>
<feature type="domain" description="N-acetyltransferase" evidence="1">
    <location>
        <begin position="14"/>
        <end position="172"/>
    </location>
</feature>
<dbReference type="InterPro" id="IPR051531">
    <property type="entry name" value="N-acetyltransferase"/>
</dbReference>
<dbReference type="GO" id="GO:0016747">
    <property type="term" value="F:acyltransferase activity, transferring groups other than amino-acyl groups"/>
    <property type="evidence" value="ECO:0007669"/>
    <property type="project" value="InterPro"/>
</dbReference>
<accession>A0A418KJS0</accession>
<protein>
    <submittedName>
        <fullName evidence="2">N-acetyltransferase</fullName>
    </submittedName>
</protein>
<dbReference type="Gene3D" id="3.40.630.30">
    <property type="match status" value="1"/>
</dbReference>
<organism evidence="2 3">
    <name type="scientific">Jiangella rhizosphaerae</name>
    <dbReference type="NCBI Taxonomy" id="2293569"/>
    <lineage>
        <taxon>Bacteria</taxon>
        <taxon>Bacillati</taxon>
        <taxon>Actinomycetota</taxon>
        <taxon>Actinomycetes</taxon>
        <taxon>Jiangellales</taxon>
        <taxon>Jiangellaceae</taxon>
        <taxon>Jiangella</taxon>
    </lineage>
</organism>